<keyword evidence="1" id="KW-0813">Transport</keyword>
<name>A0A8S5NS33_9CAUD</name>
<protein>
    <submittedName>
        <fullName evidence="1">ATP-binding sugar transporter</fullName>
    </submittedName>
</protein>
<keyword evidence="1" id="KW-0067">ATP-binding</keyword>
<evidence type="ECO:0000313" key="1">
    <source>
        <dbReference type="EMBL" id="DAD97513.1"/>
    </source>
</evidence>
<reference evidence="1" key="1">
    <citation type="journal article" date="2021" name="Proc. Natl. Acad. Sci. U.S.A.">
        <title>A Catalog of Tens of Thousands of Viruses from Human Metagenomes Reveals Hidden Associations with Chronic Diseases.</title>
        <authorList>
            <person name="Tisza M.J."/>
            <person name="Buck C.B."/>
        </authorList>
    </citation>
    <scope>NUCLEOTIDE SEQUENCE</scope>
    <source>
        <strain evidence="1">CtIbU14</strain>
    </source>
</reference>
<sequence length="111" mass="13167">MNPTFKRDIERVFFTDFSEKINFCGIRLNAVITKWHSNPKLTGKFMENLDANTIMRYGKKVSIKSRDFPLPLRTGENVTIDKEEYQILDIEYRFGVIHLYLQNFTQTGKKR</sequence>
<accession>A0A8S5NS33</accession>
<proteinExistence type="predicted"/>
<dbReference type="EMBL" id="BK015243">
    <property type="protein sequence ID" value="DAD97513.1"/>
    <property type="molecule type" value="Genomic_DNA"/>
</dbReference>
<keyword evidence="1" id="KW-0762">Sugar transport</keyword>
<keyword evidence="1" id="KW-0547">Nucleotide-binding</keyword>
<dbReference type="GO" id="GO:0005524">
    <property type="term" value="F:ATP binding"/>
    <property type="evidence" value="ECO:0007669"/>
    <property type="project" value="UniProtKB-KW"/>
</dbReference>
<organism evidence="1">
    <name type="scientific">Caudovirales sp. ctIbU14</name>
    <dbReference type="NCBI Taxonomy" id="2825761"/>
    <lineage>
        <taxon>Viruses</taxon>
        <taxon>Duplodnaviria</taxon>
        <taxon>Heunggongvirae</taxon>
        <taxon>Uroviricota</taxon>
        <taxon>Caudoviricetes</taxon>
    </lineage>
</organism>